<dbReference type="PROSITE" id="PS51099">
    <property type="entry name" value="PTS_EIIB_TYPE_2"/>
    <property type="match status" value="1"/>
</dbReference>
<keyword evidence="1" id="KW-0808">Transferase</keyword>
<reference evidence="3 4" key="1">
    <citation type="submission" date="2014-11" db="EMBL/GenBank/DDBJ databases">
        <title>Draft Genome Sequences of Paenibacillus polymyxa NRRL B-30509 and Paenibacillus terrae NRRL B-30644, Strains from a Poultry Environment that Produce Tridecaptin A and Paenicidins.</title>
        <authorList>
            <person name="van Belkum M.J."/>
            <person name="Lohans C.T."/>
            <person name="Vederas J.C."/>
        </authorList>
    </citation>
    <scope>NUCLEOTIDE SEQUENCE [LARGE SCALE GENOMIC DNA]</scope>
    <source>
        <strain evidence="3 4">NRRL B-30644</strain>
    </source>
</reference>
<dbReference type="RefSeq" id="WP_034095039.1">
    <property type="nucleotide sequence ID" value="NZ_JTHP01000050.1"/>
</dbReference>
<keyword evidence="4" id="KW-1185">Reference proteome</keyword>
<dbReference type="SUPFAM" id="SSF52794">
    <property type="entry name" value="PTS system IIB component-like"/>
    <property type="match status" value="1"/>
</dbReference>
<accession>A0A0D7WXP7</accession>
<dbReference type="Proteomes" id="UP000032534">
    <property type="component" value="Unassembled WGS sequence"/>
</dbReference>
<proteinExistence type="predicted"/>
<comment type="caution">
    <text evidence="3">The sequence shown here is derived from an EMBL/GenBank/DDBJ whole genome shotgun (WGS) entry which is preliminary data.</text>
</comment>
<evidence type="ECO:0000259" key="2">
    <source>
        <dbReference type="PROSITE" id="PS51099"/>
    </source>
</evidence>
<dbReference type="InterPro" id="IPR003501">
    <property type="entry name" value="PTS_EIIB_2/3"/>
</dbReference>
<dbReference type="EMBL" id="JTHP01000050">
    <property type="protein sequence ID" value="KJD43739.1"/>
    <property type="molecule type" value="Genomic_DNA"/>
</dbReference>
<dbReference type="CDD" id="cd05566">
    <property type="entry name" value="PTS_IIB_galactitol"/>
    <property type="match status" value="1"/>
</dbReference>
<dbReference type="InterPro" id="IPR036095">
    <property type="entry name" value="PTS_EIIB-like_sf"/>
</dbReference>
<feature type="domain" description="PTS EIIB type-2" evidence="2">
    <location>
        <begin position="6"/>
        <end position="98"/>
    </location>
</feature>
<dbReference type="Pfam" id="PF02302">
    <property type="entry name" value="PTS_IIB"/>
    <property type="match status" value="1"/>
</dbReference>
<dbReference type="OrthoDB" id="6505030at2"/>
<protein>
    <submittedName>
        <fullName evidence="3">PTS galactitol transporter subunit IIB</fullName>
    </submittedName>
</protein>
<dbReference type="AlphaFoldDB" id="A0A0D7WXP7"/>
<dbReference type="GO" id="GO:0008982">
    <property type="term" value="F:protein-N(PI)-phosphohistidine-sugar phosphotransferase activity"/>
    <property type="evidence" value="ECO:0007669"/>
    <property type="project" value="InterPro"/>
</dbReference>
<organism evidence="3 4">
    <name type="scientific">Paenibacillus terrae</name>
    <dbReference type="NCBI Taxonomy" id="159743"/>
    <lineage>
        <taxon>Bacteria</taxon>
        <taxon>Bacillati</taxon>
        <taxon>Bacillota</taxon>
        <taxon>Bacilli</taxon>
        <taxon>Bacillales</taxon>
        <taxon>Paenibacillaceae</taxon>
        <taxon>Paenibacillus</taxon>
    </lineage>
</organism>
<gene>
    <name evidence="3" type="ORF">QD47_20985</name>
</gene>
<dbReference type="GO" id="GO:0009401">
    <property type="term" value="P:phosphoenolpyruvate-dependent sugar phosphotransferase system"/>
    <property type="evidence" value="ECO:0007669"/>
    <property type="project" value="InterPro"/>
</dbReference>
<dbReference type="Gene3D" id="3.40.50.2300">
    <property type="match status" value="1"/>
</dbReference>
<evidence type="ECO:0000256" key="1">
    <source>
        <dbReference type="ARBA" id="ARBA00022679"/>
    </source>
</evidence>
<evidence type="ECO:0000313" key="4">
    <source>
        <dbReference type="Proteomes" id="UP000032534"/>
    </source>
</evidence>
<evidence type="ECO:0000313" key="3">
    <source>
        <dbReference type="EMBL" id="KJD43739.1"/>
    </source>
</evidence>
<dbReference type="PATRIC" id="fig|159743.3.peg.4661"/>
<sequence length="100" mass="10902">MSNSKIKIAVACGSGVATSTIAADGVKEVLKEAGIEHYDIIKTSMTELPNIIDNVDIVLTTNNFKTDEKPYMNIMGFVTGLNEEKLKNQLAEKLLDLKNS</sequence>
<name>A0A0D7WXP7_9BACL</name>
<dbReference type="InterPro" id="IPR013011">
    <property type="entry name" value="PTS_EIIB_2"/>
</dbReference>